<dbReference type="Gene3D" id="6.10.340.10">
    <property type="match status" value="1"/>
</dbReference>
<dbReference type="InterPro" id="IPR051310">
    <property type="entry name" value="MCP_chemotaxis"/>
</dbReference>
<feature type="domain" description="Methyl-accepting transducer" evidence="6">
    <location>
        <begin position="495"/>
        <end position="724"/>
    </location>
</feature>
<keyword evidence="1" id="KW-0488">Methylation</keyword>
<dbReference type="Gene3D" id="1.10.287.950">
    <property type="entry name" value="Methyl-accepting chemotaxis protein"/>
    <property type="match status" value="1"/>
</dbReference>
<dbReference type="CDD" id="cd19411">
    <property type="entry name" value="MCP2201-like_sensor"/>
    <property type="match status" value="1"/>
</dbReference>
<name>A0ABR5NHB2_9GAMM</name>
<dbReference type="PROSITE" id="PS50885">
    <property type="entry name" value="HAMP"/>
    <property type="match status" value="2"/>
</dbReference>
<evidence type="ECO:0000256" key="3">
    <source>
        <dbReference type="PROSITE-ProRule" id="PRU00284"/>
    </source>
</evidence>
<dbReference type="PANTHER" id="PTHR43531:SF14">
    <property type="entry name" value="METHYL-ACCEPTING CHEMOTAXIS PROTEIN I-RELATED"/>
    <property type="match status" value="1"/>
</dbReference>
<dbReference type="SMART" id="SM00283">
    <property type="entry name" value="MA"/>
    <property type="match status" value="1"/>
</dbReference>
<evidence type="ECO:0000313" key="8">
    <source>
        <dbReference type="EMBL" id="KRG55329.1"/>
    </source>
</evidence>
<evidence type="ECO:0000256" key="2">
    <source>
        <dbReference type="ARBA" id="ARBA00029447"/>
    </source>
</evidence>
<dbReference type="Gene3D" id="3.30.450.20">
    <property type="entry name" value="PAS domain"/>
    <property type="match status" value="1"/>
</dbReference>
<keyword evidence="5" id="KW-0472">Membrane</keyword>
<dbReference type="Pfam" id="PF00015">
    <property type="entry name" value="MCPsignal"/>
    <property type="match status" value="1"/>
</dbReference>
<dbReference type="Pfam" id="PF00672">
    <property type="entry name" value="HAMP"/>
    <property type="match status" value="1"/>
</dbReference>
<reference evidence="8 9" key="1">
    <citation type="submission" date="2015-05" db="EMBL/GenBank/DDBJ databases">
        <title>Genome sequencing and analysis of members of genus Stenotrophomonas.</title>
        <authorList>
            <person name="Patil P.P."/>
            <person name="Midha S."/>
            <person name="Patil P.B."/>
        </authorList>
    </citation>
    <scope>NUCLEOTIDE SEQUENCE [LARGE SCALE GENOMIC DNA]</scope>
    <source>
        <strain evidence="8 9">DSM 12575</strain>
    </source>
</reference>
<dbReference type="RefSeq" id="WP_055768912.1">
    <property type="nucleotide sequence ID" value="NZ_JAFKME010000008.1"/>
</dbReference>
<evidence type="ECO:0000259" key="6">
    <source>
        <dbReference type="PROSITE" id="PS50111"/>
    </source>
</evidence>
<accession>A0ABR5NHB2</accession>
<keyword evidence="9" id="KW-1185">Reference proteome</keyword>
<dbReference type="EMBL" id="LDJG01000024">
    <property type="protein sequence ID" value="KRG55329.1"/>
    <property type="molecule type" value="Genomic_DNA"/>
</dbReference>
<gene>
    <name evidence="8" type="ORF">ABB22_14285</name>
</gene>
<dbReference type="InterPro" id="IPR024478">
    <property type="entry name" value="HlyB_4HB_MCP"/>
</dbReference>
<evidence type="ECO:0000313" key="9">
    <source>
        <dbReference type="Proteomes" id="UP000050902"/>
    </source>
</evidence>
<organism evidence="8 9">
    <name type="scientific">Stenotrophomonas nitritireducens</name>
    <dbReference type="NCBI Taxonomy" id="83617"/>
    <lineage>
        <taxon>Bacteria</taxon>
        <taxon>Pseudomonadati</taxon>
        <taxon>Pseudomonadota</taxon>
        <taxon>Gammaproteobacteria</taxon>
        <taxon>Lysobacterales</taxon>
        <taxon>Lysobacteraceae</taxon>
        <taxon>Stenotrophomonas</taxon>
    </lineage>
</organism>
<evidence type="ECO:0000256" key="5">
    <source>
        <dbReference type="SAM" id="Phobius"/>
    </source>
</evidence>
<evidence type="ECO:0000259" key="7">
    <source>
        <dbReference type="PROSITE" id="PS50885"/>
    </source>
</evidence>
<dbReference type="CDD" id="cd11386">
    <property type="entry name" value="MCP_signal"/>
    <property type="match status" value="1"/>
</dbReference>
<dbReference type="SUPFAM" id="SSF58104">
    <property type="entry name" value="Methyl-accepting chemotaxis protein (MCP) signaling domain"/>
    <property type="match status" value="1"/>
</dbReference>
<dbReference type="PANTHER" id="PTHR43531">
    <property type="entry name" value="PROTEIN ICFG"/>
    <property type="match status" value="1"/>
</dbReference>
<protein>
    <submittedName>
        <fullName evidence="8">Chemotaxis protein</fullName>
    </submittedName>
</protein>
<dbReference type="Pfam" id="PF12729">
    <property type="entry name" value="4HB_MCP_1"/>
    <property type="match status" value="1"/>
</dbReference>
<dbReference type="SUPFAM" id="SSF158472">
    <property type="entry name" value="HAMP domain-like"/>
    <property type="match status" value="1"/>
</dbReference>
<dbReference type="InterPro" id="IPR000014">
    <property type="entry name" value="PAS"/>
</dbReference>
<feature type="region of interest" description="Disordered" evidence="4">
    <location>
        <begin position="765"/>
        <end position="796"/>
    </location>
</feature>
<dbReference type="CDD" id="cd06225">
    <property type="entry name" value="HAMP"/>
    <property type="match status" value="1"/>
</dbReference>
<keyword evidence="5" id="KW-1133">Transmembrane helix</keyword>
<evidence type="ECO:0000256" key="4">
    <source>
        <dbReference type="SAM" id="MobiDB-lite"/>
    </source>
</evidence>
<dbReference type="Proteomes" id="UP000050902">
    <property type="component" value="Unassembled WGS sequence"/>
</dbReference>
<dbReference type="InterPro" id="IPR003660">
    <property type="entry name" value="HAMP_dom"/>
</dbReference>
<feature type="domain" description="HAMP" evidence="7">
    <location>
        <begin position="213"/>
        <end position="265"/>
    </location>
</feature>
<comment type="caution">
    <text evidence="8">The sequence shown here is derived from an EMBL/GenBank/DDBJ whole genome shotgun (WGS) entry which is preliminary data.</text>
</comment>
<dbReference type="InterPro" id="IPR035965">
    <property type="entry name" value="PAS-like_dom_sf"/>
</dbReference>
<keyword evidence="3" id="KW-0807">Transducer</keyword>
<feature type="domain" description="HAMP" evidence="7">
    <location>
        <begin position="444"/>
        <end position="490"/>
    </location>
</feature>
<dbReference type="SUPFAM" id="SSF55785">
    <property type="entry name" value="PYP-like sensor domain (PAS domain)"/>
    <property type="match status" value="1"/>
</dbReference>
<sequence length="796" mass="85244">MQWIKNLNLMPKLMLTFGIVLFVMLIQGIVAYRGLHSLDSVTNEIAEKRMAGLRTSGELAGMVSEYRNASYQSLIRASADVKTEAKTRAGELRVQIDESIDKYSKLIDNPQQRKLFDTFVADWDATKKSYDSVTELLELDLPDDAIDTFVGETRNLHRKAYASLEALATDENTRAQAASGQAADTYSASVAVTLIAVLVGAGAGLLLAWLFARSLVGSMRGAVDVANEIAGGKLDGTIDTRRSDEVGELLRSMQRMQRDLRERIERDQAVAAENLRIRTALDYSSTGVYLTDTDLQIVYANRALAHTLERYADDIHGALDHYDASRPLVGQPVTSLEFRGEMDRSVLDALQRTGVASREMRYGEAQFAQTISAIRDEAGSVVGHVVEWRDRTTEAMVEREVARVIDAAAAGDLSGRIGTDGKDGFFLELARQLNSLLDANASSLEQISGLLSALSQGDLTVRMQGDFQGVFARMRDDANATTEQLTAIVGRIKQSTAAINSAAGEIASGNNDLSRRTEQQAANLEETAASMEELTSTVRQNAEHARQANQLAQGAAGVASQGGEVVGQVVTTMSAIEASSKKIADIISVIDGIAFQTNILALNAAVEAARAGEQGRGFAVVASEVRTLAQRSAGAAKEIKELIQDSVGKVGEGSQLVRRAGSTMGEIVSSVQRVTDIMAEISAASQEQSAGIEQVNQTVTQMDETTQQNAALVEEATAAARSMEEQASHLAEAVALFRLDEHDAPAVAVKVAPAVVAVAAAAPASPAPVAYTPEPRPRGQARAAVAEALDSDWQEF</sequence>
<dbReference type="PROSITE" id="PS50111">
    <property type="entry name" value="CHEMOTAXIS_TRANSDUC_2"/>
    <property type="match status" value="1"/>
</dbReference>
<dbReference type="InterPro" id="IPR004089">
    <property type="entry name" value="MCPsignal_dom"/>
</dbReference>
<dbReference type="SMART" id="SM00304">
    <property type="entry name" value="HAMP"/>
    <property type="match status" value="3"/>
</dbReference>
<proteinExistence type="inferred from homology"/>
<comment type="similarity">
    <text evidence="2">Belongs to the methyl-accepting chemotaxis (MCP) protein family.</text>
</comment>
<feature type="transmembrane region" description="Helical" evidence="5">
    <location>
        <begin position="186"/>
        <end position="211"/>
    </location>
</feature>
<dbReference type="Pfam" id="PF18947">
    <property type="entry name" value="HAMP_2"/>
    <property type="match status" value="1"/>
</dbReference>
<evidence type="ECO:0000256" key="1">
    <source>
        <dbReference type="ARBA" id="ARBA00022481"/>
    </source>
</evidence>
<dbReference type="Pfam" id="PF13188">
    <property type="entry name" value="PAS_8"/>
    <property type="match status" value="1"/>
</dbReference>
<dbReference type="InterPro" id="IPR047347">
    <property type="entry name" value="YvaQ-like_sensor"/>
</dbReference>
<keyword evidence="5" id="KW-0812">Transmembrane</keyword>